<dbReference type="GO" id="GO:0005275">
    <property type="term" value="F:amine transmembrane transporter activity"/>
    <property type="evidence" value="ECO:0007669"/>
    <property type="project" value="TreeGrafter"/>
</dbReference>
<dbReference type="Pfam" id="PF00528">
    <property type="entry name" value="BPD_transp_1"/>
    <property type="match status" value="1"/>
</dbReference>
<feature type="transmembrane region" description="Helical" evidence="9">
    <location>
        <begin position="402"/>
        <end position="420"/>
    </location>
</feature>
<keyword evidence="2 9" id="KW-0813">Transport</keyword>
<dbReference type="PANTHER" id="PTHR47737">
    <property type="entry name" value="GLYCINE BETAINE/PROLINE BETAINE TRANSPORT SYSTEM PERMEASE PROTEIN PROW"/>
    <property type="match status" value="1"/>
</dbReference>
<sequence>MKKIISFVLIIIILTSSIGYSEGATKEIKFADAGWDSNKFHNAVAGLIIEQVYGYQWSEVPGSTTVLHEGLLKGEIDVHMEVWTSNIASYENDVKEDKFKDLGLNFGDNYQGFYVPRYVIDKYAPDLKYVWDLKKYPDIFPDDEYPDKGRVYGAIPGWEVDEIMHNKYLYYGLDENFIYFRPGSDAALASAITSAYEKEEPVVAYYWEPTWLMGKYDFVLLEDEPFDESTYKEGKTELPPVPVTVGVSNDFYDEEPEIVEFLTKYETSSALTSEALAYMQDYDADYNDTAIWFLKEHDELIDKWLNPDEAEIIRSYLNEGTESKAKGILDFPIRIPLNVNSIDNIVRDFSIKYDSFFNSIRVFLGKLVNGINAVLNFIPWFITLIIVFLAGWKLSGKITTGIIYSVLLFLIGSLGLWSLMNETLSIVIASVIISLSLGFPLGILISTSDRANAIVRPILDTMQTMPVFVYLIPALLFFGLGKPPAVIATTIYAIVPIIRLTSHGIRQIDKEVVEASIAFGSTKWQSLIKVQVPQALPTIMTGVNQTLMMAMSMVVTTSMIGATGLGMEVLIGVNRVEIGRGLISGTAIVIIAVILDRITQGFVKGSEVKADEQ</sequence>
<keyword evidence="3" id="KW-1003">Cell membrane</keyword>
<evidence type="ECO:0000256" key="1">
    <source>
        <dbReference type="ARBA" id="ARBA00004141"/>
    </source>
</evidence>
<evidence type="ECO:0000256" key="4">
    <source>
        <dbReference type="ARBA" id="ARBA00022692"/>
    </source>
</evidence>
<comment type="similarity">
    <text evidence="7">In the C-terminal section; belongs to the OsmX family.</text>
</comment>
<dbReference type="GO" id="GO:0015226">
    <property type="term" value="F:carnitine transmembrane transporter activity"/>
    <property type="evidence" value="ECO:0007669"/>
    <property type="project" value="TreeGrafter"/>
</dbReference>
<feature type="domain" description="ABC transmembrane type-1" evidence="10">
    <location>
        <begin position="420"/>
        <end position="599"/>
    </location>
</feature>
<dbReference type="PROSITE" id="PS50928">
    <property type="entry name" value="ABC_TM1"/>
    <property type="match status" value="1"/>
</dbReference>
<evidence type="ECO:0000256" key="2">
    <source>
        <dbReference type="ARBA" id="ARBA00022448"/>
    </source>
</evidence>
<feature type="transmembrane region" description="Helical" evidence="9">
    <location>
        <begin position="426"/>
        <end position="446"/>
    </location>
</feature>
<dbReference type="GO" id="GO:0043190">
    <property type="term" value="C:ATP-binding cassette (ABC) transporter complex"/>
    <property type="evidence" value="ECO:0007669"/>
    <property type="project" value="InterPro"/>
</dbReference>
<evidence type="ECO:0000313" key="12">
    <source>
        <dbReference type="Proteomes" id="UP000601171"/>
    </source>
</evidence>
<evidence type="ECO:0000256" key="9">
    <source>
        <dbReference type="RuleBase" id="RU363032"/>
    </source>
</evidence>
<dbReference type="Gene3D" id="3.40.190.100">
    <property type="entry name" value="Glycine betaine-binding periplasmic protein, domain 2"/>
    <property type="match status" value="1"/>
</dbReference>
<dbReference type="CDD" id="cd06261">
    <property type="entry name" value="TM_PBP2"/>
    <property type="match status" value="1"/>
</dbReference>
<dbReference type="InterPro" id="IPR007210">
    <property type="entry name" value="ABC_Gly_betaine_transp_sub-bd"/>
</dbReference>
<dbReference type="Proteomes" id="UP000601171">
    <property type="component" value="Unassembled WGS sequence"/>
</dbReference>
<feature type="transmembrane region" description="Helical" evidence="9">
    <location>
        <begin position="578"/>
        <end position="595"/>
    </location>
</feature>
<keyword evidence="4 9" id="KW-0812">Transmembrane</keyword>
<evidence type="ECO:0000256" key="7">
    <source>
        <dbReference type="ARBA" id="ARBA00035642"/>
    </source>
</evidence>
<dbReference type="Gene3D" id="1.10.3720.10">
    <property type="entry name" value="MetI-like"/>
    <property type="match status" value="1"/>
</dbReference>
<evidence type="ECO:0000313" key="11">
    <source>
        <dbReference type="EMBL" id="MBC8587858.1"/>
    </source>
</evidence>
<protein>
    <submittedName>
        <fullName evidence="11">ABC transporter permease subunit</fullName>
    </submittedName>
</protein>
<evidence type="ECO:0000256" key="5">
    <source>
        <dbReference type="ARBA" id="ARBA00022989"/>
    </source>
</evidence>
<comment type="caution">
    <text evidence="11">The sequence shown here is derived from an EMBL/GenBank/DDBJ whole genome shotgun (WGS) entry which is preliminary data.</text>
</comment>
<name>A0A926ETB8_9FIRM</name>
<dbReference type="Pfam" id="PF04069">
    <property type="entry name" value="OpuAC"/>
    <property type="match status" value="1"/>
</dbReference>
<feature type="transmembrane region" description="Helical" evidence="9">
    <location>
        <begin position="367"/>
        <end position="390"/>
    </location>
</feature>
<dbReference type="SUPFAM" id="SSF53850">
    <property type="entry name" value="Periplasmic binding protein-like II"/>
    <property type="match status" value="1"/>
</dbReference>
<dbReference type="GO" id="GO:0031460">
    <property type="term" value="P:glycine betaine transport"/>
    <property type="evidence" value="ECO:0007669"/>
    <property type="project" value="TreeGrafter"/>
</dbReference>
<reference evidence="11" key="1">
    <citation type="submission" date="2020-08" db="EMBL/GenBank/DDBJ databases">
        <title>Genome public.</title>
        <authorList>
            <person name="Liu C."/>
            <person name="Sun Q."/>
        </authorList>
    </citation>
    <scope>NUCLEOTIDE SEQUENCE</scope>
    <source>
        <strain evidence="11">BX21</strain>
    </source>
</reference>
<dbReference type="GO" id="GO:0015871">
    <property type="term" value="P:choline transport"/>
    <property type="evidence" value="ECO:0007669"/>
    <property type="project" value="TreeGrafter"/>
</dbReference>
<evidence type="ECO:0000259" key="10">
    <source>
        <dbReference type="PROSITE" id="PS50928"/>
    </source>
</evidence>
<keyword evidence="5 9" id="KW-1133">Transmembrane helix</keyword>
<comment type="similarity">
    <text evidence="9">Belongs to the binding-protein-dependent transport system permease family.</text>
</comment>
<comment type="subcellular location">
    <subcellularLocation>
        <location evidence="9">Cell membrane</location>
        <topology evidence="9">Multi-pass membrane protein</topology>
    </subcellularLocation>
    <subcellularLocation>
        <location evidence="1">Membrane</location>
        <topology evidence="1">Multi-pass membrane protein</topology>
    </subcellularLocation>
</comment>
<dbReference type="AlphaFoldDB" id="A0A926ETB8"/>
<feature type="transmembrane region" description="Helical" evidence="9">
    <location>
        <begin position="547"/>
        <end position="566"/>
    </location>
</feature>
<dbReference type="CDD" id="cd13641">
    <property type="entry name" value="PBP2_HisX_like"/>
    <property type="match status" value="1"/>
</dbReference>
<dbReference type="InterPro" id="IPR000515">
    <property type="entry name" value="MetI-like"/>
</dbReference>
<keyword evidence="6 9" id="KW-0472">Membrane</keyword>
<comment type="similarity">
    <text evidence="8">In the N-terminal section; belongs to the binding-protein-dependent transport system permease family.</text>
</comment>
<evidence type="ECO:0000256" key="3">
    <source>
        <dbReference type="ARBA" id="ARBA00022475"/>
    </source>
</evidence>
<evidence type="ECO:0000256" key="8">
    <source>
        <dbReference type="ARBA" id="ARBA00035652"/>
    </source>
</evidence>
<evidence type="ECO:0000256" key="6">
    <source>
        <dbReference type="ARBA" id="ARBA00023136"/>
    </source>
</evidence>
<proteinExistence type="inferred from homology"/>
<dbReference type="FunFam" id="1.10.3720.10:FF:000001">
    <property type="entry name" value="Glycine betaine ABC transporter, permease"/>
    <property type="match status" value="1"/>
</dbReference>
<dbReference type="SUPFAM" id="SSF161098">
    <property type="entry name" value="MetI-like"/>
    <property type="match status" value="1"/>
</dbReference>
<dbReference type="Gene3D" id="3.40.190.10">
    <property type="entry name" value="Periplasmic binding protein-like II"/>
    <property type="match status" value="1"/>
</dbReference>
<gene>
    <name evidence="11" type="ORF">H8707_06370</name>
</gene>
<dbReference type="RefSeq" id="WP_262429304.1">
    <property type="nucleotide sequence ID" value="NZ_JACRTG010000016.1"/>
</dbReference>
<keyword evidence="12" id="KW-1185">Reference proteome</keyword>
<organism evidence="11 12">
    <name type="scientific">Paratissierella segnis</name>
    <dbReference type="NCBI Taxonomy" id="2763679"/>
    <lineage>
        <taxon>Bacteria</taxon>
        <taxon>Bacillati</taxon>
        <taxon>Bacillota</taxon>
        <taxon>Tissierellia</taxon>
        <taxon>Tissierellales</taxon>
        <taxon>Tissierellaceae</taxon>
        <taxon>Paratissierella</taxon>
    </lineage>
</organism>
<feature type="transmembrane region" description="Helical" evidence="9">
    <location>
        <begin position="484"/>
        <end position="501"/>
    </location>
</feature>
<dbReference type="InterPro" id="IPR035906">
    <property type="entry name" value="MetI-like_sf"/>
</dbReference>
<accession>A0A926ETB8</accession>
<dbReference type="EMBL" id="JACRTG010000016">
    <property type="protein sequence ID" value="MBC8587858.1"/>
    <property type="molecule type" value="Genomic_DNA"/>
</dbReference>
<dbReference type="PANTHER" id="PTHR47737:SF1">
    <property type="entry name" value="GLYCINE BETAINE_PROLINE BETAINE TRANSPORT SYSTEM PERMEASE PROTEIN PROW"/>
    <property type="match status" value="1"/>
</dbReference>